<dbReference type="SUPFAM" id="SSF109755">
    <property type="entry name" value="PhoU-like"/>
    <property type="match status" value="1"/>
</dbReference>
<keyword evidence="10" id="KW-1185">Reference proteome</keyword>
<dbReference type="EMBL" id="ADMD01000007">
    <property type="protein sequence ID" value="EJZ83963.1"/>
    <property type="molecule type" value="Genomic_DNA"/>
</dbReference>
<comment type="caution">
    <text evidence="9">The sequence shown here is derived from an EMBL/GenBank/DDBJ whole genome shotgun (WGS) entry which is preliminary data.</text>
</comment>
<evidence type="ECO:0000256" key="1">
    <source>
        <dbReference type="ARBA" id="ARBA00004496"/>
    </source>
</evidence>
<dbReference type="GO" id="GO:0030643">
    <property type="term" value="P:intracellular phosphate ion homeostasis"/>
    <property type="evidence" value="ECO:0007669"/>
    <property type="project" value="InterPro"/>
</dbReference>
<proteinExistence type="inferred from homology"/>
<dbReference type="InterPro" id="IPR026022">
    <property type="entry name" value="PhoU_dom"/>
</dbReference>
<comment type="similarity">
    <text evidence="2 7">Belongs to the PhoU family.</text>
</comment>
<comment type="subunit">
    <text evidence="3 7">Homodimer.</text>
</comment>
<dbReference type="Proteomes" id="UP000006069">
    <property type="component" value="Unassembled WGS sequence"/>
</dbReference>
<name>K0YL56_9ACTN</name>
<dbReference type="FunCoup" id="K0YL56">
    <property type="interactions" value="6"/>
</dbReference>
<dbReference type="Gene3D" id="1.20.58.220">
    <property type="entry name" value="Phosphate transport system protein phou homolog 2, domain 2"/>
    <property type="match status" value="1"/>
</dbReference>
<keyword evidence="6 7" id="KW-0592">Phosphate transport</keyword>
<dbReference type="eggNOG" id="COG0704">
    <property type="taxonomic scope" value="Bacteria"/>
</dbReference>
<dbReference type="PIRSF" id="PIRSF003107">
    <property type="entry name" value="PhoU"/>
    <property type="match status" value="1"/>
</dbReference>
<gene>
    <name evidence="9" type="ORF">HMPREF9451_01489</name>
</gene>
<evidence type="ECO:0000259" key="8">
    <source>
        <dbReference type="Pfam" id="PF01895"/>
    </source>
</evidence>
<dbReference type="PANTHER" id="PTHR42930:SF3">
    <property type="entry name" value="PHOSPHATE-SPECIFIC TRANSPORT SYSTEM ACCESSORY PROTEIN PHOU"/>
    <property type="match status" value="1"/>
</dbReference>
<keyword evidence="5 7" id="KW-0963">Cytoplasm</keyword>
<evidence type="ECO:0000256" key="4">
    <source>
        <dbReference type="ARBA" id="ARBA00022448"/>
    </source>
</evidence>
<dbReference type="GO" id="GO:0006817">
    <property type="term" value="P:phosphate ion transport"/>
    <property type="evidence" value="ECO:0007669"/>
    <property type="project" value="UniProtKB-KW"/>
</dbReference>
<evidence type="ECO:0000256" key="2">
    <source>
        <dbReference type="ARBA" id="ARBA00008107"/>
    </source>
</evidence>
<protein>
    <recommendedName>
        <fullName evidence="7">Phosphate-specific transport system accessory protein PhoU</fullName>
    </recommendedName>
</protein>
<keyword evidence="4 7" id="KW-0813">Transport</keyword>
<sequence length="218" mass="23750">MRDVFQQQLALLDAQLLVMASSMQDAVSDAIKVMEDRSDDLAKKVIDGDDDIDRQEREIESLCLKLLLTQQPVAGDLRRVSAGLKMVGDIERIADQAADICETSISADEAFDARLAVHLRRMGECACDMVHDAVEAFVEQDLEKARAVVGRDDEVDALFDAVKTGVITTIQEGSGSANGLIGALMVAKYLERIGDHAQNVAEWVGYSLTGYYKGDLIG</sequence>
<dbReference type="PATRIC" id="fig|742818.3.peg.1572"/>
<dbReference type="FunFam" id="1.20.58.220:FF:000004">
    <property type="entry name" value="Phosphate-specific transport system accessory protein PhoU"/>
    <property type="match status" value="1"/>
</dbReference>
<evidence type="ECO:0000256" key="7">
    <source>
        <dbReference type="PIRNR" id="PIRNR003107"/>
    </source>
</evidence>
<evidence type="ECO:0000313" key="9">
    <source>
        <dbReference type="EMBL" id="EJZ83963.1"/>
    </source>
</evidence>
<accession>K0YL56</accession>
<feature type="domain" description="PhoU" evidence="8">
    <location>
        <begin position="119"/>
        <end position="204"/>
    </location>
</feature>
<organism evidence="9 10">
    <name type="scientific">Slackia piriformis YIT 12062</name>
    <dbReference type="NCBI Taxonomy" id="742818"/>
    <lineage>
        <taxon>Bacteria</taxon>
        <taxon>Bacillati</taxon>
        <taxon>Actinomycetota</taxon>
        <taxon>Coriobacteriia</taxon>
        <taxon>Eggerthellales</taxon>
        <taxon>Eggerthellaceae</taxon>
        <taxon>Slackia</taxon>
    </lineage>
</organism>
<dbReference type="GO" id="GO:0045936">
    <property type="term" value="P:negative regulation of phosphate metabolic process"/>
    <property type="evidence" value="ECO:0007669"/>
    <property type="project" value="InterPro"/>
</dbReference>
<comment type="function">
    <text evidence="7">Plays a role in the regulation of phosphate uptake.</text>
</comment>
<dbReference type="GO" id="GO:0005737">
    <property type="term" value="C:cytoplasm"/>
    <property type="evidence" value="ECO:0007669"/>
    <property type="project" value="UniProtKB-SubCell"/>
</dbReference>
<dbReference type="InterPro" id="IPR028366">
    <property type="entry name" value="PhoU"/>
</dbReference>
<dbReference type="HOGENOM" id="CLU_078518_3_0_11"/>
<dbReference type="InParanoid" id="K0YL56"/>
<dbReference type="PANTHER" id="PTHR42930">
    <property type="entry name" value="PHOSPHATE-SPECIFIC TRANSPORT SYSTEM ACCESSORY PROTEIN PHOU"/>
    <property type="match status" value="1"/>
</dbReference>
<feature type="domain" description="PhoU" evidence="8">
    <location>
        <begin position="19"/>
        <end position="102"/>
    </location>
</feature>
<reference evidence="9 10" key="1">
    <citation type="submission" date="2012-08" db="EMBL/GenBank/DDBJ databases">
        <title>The Genome Sequence of Slackia piriformis YIT 12062.</title>
        <authorList>
            <consortium name="The Broad Institute Genome Sequencing Platform"/>
            <person name="Earl A."/>
            <person name="Ward D."/>
            <person name="Feldgarden M."/>
            <person name="Gevers D."/>
            <person name="Morotomi M."/>
            <person name="Walker B."/>
            <person name="Young S.K."/>
            <person name="Zeng Q."/>
            <person name="Gargeya S."/>
            <person name="Fitzgerald M."/>
            <person name="Haas B."/>
            <person name="Abouelleil A."/>
            <person name="Alvarado L."/>
            <person name="Arachchi H.M."/>
            <person name="Berlin A.M."/>
            <person name="Chapman S.B."/>
            <person name="Goldberg J."/>
            <person name="Griggs A."/>
            <person name="Gujja S."/>
            <person name="Hansen M."/>
            <person name="Howarth C."/>
            <person name="Imamovic A."/>
            <person name="Larimer J."/>
            <person name="McCowen C."/>
            <person name="Montmayeur A."/>
            <person name="Murphy C."/>
            <person name="Neiman D."/>
            <person name="Pearson M."/>
            <person name="Priest M."/>
            <person name="Roberts A."/>
            <person name="Saif S."/>
            <person name="Shea T."/>
            <person name="Sisk P."/>
            <person name="Sykes S."/>
            <person name="Wortman J."/>
            <person name="Nusbaum C."/>
            <person name="Birren B."/>
        </authorList>
    </citation>
    <scope>NUCLEOTIDE SEQUENCE [LARGE SCALE GENOMIC DNA]</scope>
    <source>
        <strain evidence="9 10">YIT 12062</strain>
    </source>
</reference>
<dbReference type="NCBIfam" id="TIGR02135">
    <property type="entry name" value="phoU_full"/>
    <property type="match status" value="1"/>
</dbReference>
<comment type="subcellular location">
    <subcellularLocation>
        <location evidence="1 7">Cytoplasm</location>
    </subcellularLocation>
</comment>
<evidence type="ECO:0000313" key="10">
    <source>
        <dbReference type="Proteomes" id="UP000006069"/>
    </source>
</evidence>
<dbReference type="Pfam" id="PF01895">
    <property type="entry name" value="PhoU"/>
    <property type="match status" value="2"/>
</dbReference>
<dbReference type="OrthoDB" id="9814256at2"/>
<evidence type="ECO:0000256" key="5">
    <source>
        <dbReference type="ARBA" id="ARBA00022490"/>
    </source>
</evidence>
<dbReference type="RefSeq" id="WP_009139682.1">
    <property type="nucleotide sequence ID" value="NZ_JH815198.1"/>
</dbReference>
<dbReference type="InterPro" id="IPR038078">
    <property type="entry name" value="PhoU-like_sf"/>
</dbReference>
<dbReference type="AlphaFoldDB" id="K0YL56"/>
<evidence type="ECO:0000256" key="3">
    <source>
        <dbReference type="ARBA" id="ARBA00011738"/>
    </source>
</evidence>
<evidence type="ECO:0000256" key="6">
    <source>
        <dbReference type="ARBA" id="ARBA00022592"/>
    </source>
</evidence>